<feature type="transmembrane region" description="Helical" evidence="2">
    <location>
        <begin position="53"/>
        <end position="77"/>
    </location>
</feature>
<dbReference type="RefSeq" id="WP_229344105.1">
    <property type="nucleotide sequence ID" value="NZ_JAINUL010000001.1"/>
</dbReference>
<sequence length="209" mass="21942">MKNSAQPEPPALAAATAMFIEVLVVGIGTLTAAALLLIAVIGPANTAKLAPVAGSSLATGVSLAAAYALGILLDRAADTALTPQRRRLRSQYFASSSAYAQARLRLADFPTLAARADYARSRVRICRGWLLNTAALTLTADLAMLRYPLDHRALTLGATTVFGTVTAFGFYRAWRALTTTGYRKLAEQTTPPAPLPAQSQSGTVLTPSP</sequence>
<feature type="transmembrane region" description="Helical" evidence="2">
    <location>
        <begin position="12"/>
        <end position="41"/>
    </location>
</feature>
<dbReference type="EMBL" id="JAINUL010000001">
    <property type="protein sequence ID" value="MCC0100471.1"/>
    <property type="molecule type" value="Genomic_DNA"/>
</dbReference>
<dbReference type="Proteomes" id="UP001520654">
    <property type="component" value="Unassembled WGS sequence"/>
</dbReference>
<protein>
    <submittedName>
        <fullName evidence="3">Uncharacterized protein</fullName>
    </submittedName>
</protein>
<evidence type="ECO:0000313" key="3">
    <source>
        <dbReference type="EMBL" id="MCC0100471.1"/>
    </source>
</evidence>
<keyword evidence="2" id="KW-0812">Transmembrane</keyword>
<evidence type="ECO:0000256" key="1">
    <source>
        <dbReference type="SAM" id="MobiDB-lite"/>
    </source>
</evidence>
<accession>A0ABS8EHA9</accession>
<feature type="transmembrane region" description="Helical" evidence="2">
    <location>
        <begin position="129"/>
        <end position="147"/>
    </location>
</feature>
<comment type="caution">
    <text evidence="3">The sequence shown here is derived from an EMBL/GenBank/DDBJ whole genome shotgun (WGS) entry which is preliminary data.</text>
</comment>
<name>A0ABS8EHA9_9ACTN</name>
<reference evidence="3 4" key="1">
    <citation type="submission" date="2021-08" db="EMBL/GenBank/DDBJ databases">
        <title>Genomic Architecture of Streptomyces flavotricini NGL1 and Streptomyces erythrochromogenes HMS4 With Differential Plant Beneficial attributes and laccase production capabilities.</title>
        <authorList>
            <person name="Salwan R."/>
            <person name="Kaur R."/>
            <person name="Sharma V."/>
        </authorList>
    </citation>
    <scope>NUCLEOTIDE SEQUENCE [LARGE SCALE GENOMIC DNA]</scope>
    <source>
        <strain evidence="3 4">NGL1</strain>
    </source>
</reference>
<keyword evidence="2" id="KW-1133">Transmembrane helix</keyword>
<feature type="transmembrane region" description="Helical" evidence="2">
    <location>
        <begin position="153"/>
        <end position="174"/>
    </location>
</feature>
<feature type="region of interest" description="Disordered" evidence="1">
    <location>
        <begin position="187"/>
        <end position="209"/>
    </location>
</feature>
<organism evidence="3 4">
    <name type="scientific">Streptomyces flavotricini</name>
    <dbReference type="NCBI Taxonomy" id="66888"/>
    <lineage>
        <taxon>Bacteria</taxon>
        <taxon>Bacillati</taxon>
        <taxon>Actinomycetota</taxon>
        <taxon>Actinomycetes</taxon>
        <taxon>Kitasatosporales</taxon>
        <taxon>Streptomycetaceae</taxon>
        <taxon>Streptomyces</taxon>
    </lineage>
</organism>
<feature type="compositionally biased region" description="Polar residues" evidence="1">
    <location>
        <begin position="197"/>
        <end position="209"/>
    </location>
</feature>
<keyword evidence="4" id="KW-1185">Reference proteome</keyword>
<keyword evidence="2" id="KW-0472">Membrane</keyword>
<proteinExistence type="predicted"/>
<gene>
    <name evidence="3" type="ORF">K7B10_38030</name>
</gene>
<evidence type="ECO:0000313" key="4">
    <source>
        <dbReference type="Proteomes" id="UP001520654"/>
    </source>
</evidence>
<evidence type="ECO:0000256" key="2">
    <source>
        <dbReference type="SAM" id="Phobius"/>
    </source>
</evidence>